<dbReference type="CDD" id="cd01127">
    <property type="entry name" value="TrwB_TraG_TraD_VirD4"/>
    <property type="match status" value="1"/>
</dbReference>
<dbReference type="Pfam" id="PF02534">
    <property type="entry name" value="T4SS-DNA_transf"/>
    <property type="match status" value="1"/>
</dbReference>
<reference evidence="7 8" key="1">
    <citation type="submission" date="2022-06" db="EMBL/GenBank/DDBJ databases">
        <authorList>
            <person name="Jeon C.O."/>
        </authorList>
    </citation>
    <scope>NUCLEOTIDE SEQUENCE [LARGE SCALE GENOMIC DNA]</scope>
    <source>
        <strain evidence="7 8">KCTC 13943</strain>
    </source>
</reference>
<keyword evidence="5" id="KW-1133">Transmembrane helix</keyword>
<comment type="subcellular location">
    <subcellularLocation>
        <location evidence="1">Cell membrane</location>
        <topology evidence="1">Multi-pass membrane protein</topology>
    </subcellularLocation>
</comment>
<proteinExistence type="inferred from homology"/>
<evidence type="ECO:0000313" key="7">
    <source>
        <dbReference type="EMBL" id="MCM2534177.1"/>
    </source>
</evidence>
<keyword evidence="4" id="KW-0812">Transmembrane</keyword>
<evidence type="ECO:0000256" key="5">
    <source>
        <dbReference type="ARBA" id="ARBA00022989"/>
    </source>
</evidence>
<keyword evidence="6" id="KW-0472">Membrane</keyword>
<gene>
    <name evidence="7" type="ORF">NDK43_19690</name>
</gene>
<evidence type="ECO:0000256" key="1">
    <source>
        <dbReference type="ARBA" id="ARBA00004651"/>
    </source>
</evidence>
<dbReference type="PANTHER" id="PTHR37937">
    <property type="entry name" value="CONJUGATIVE TRANSFER: DNA TRANSPORT"/>
    <property type="match status" value="1"/>
</dbReference>
<organism evidence="7 8">
    <name type="scientific">Neobacillus pocheonensis</name>
    <dbReference type="NCBI Taxonomy" id="363869"/>
    <lineage>
        <taxon>Bacteria</taxon>
        <taxon>Bacillati</taxon>
        <taxon>Bacillota</taxon>
        <taxon>Bacilli</taxon>
        <taxon>Bacillales</taxon>
        <taxon>Bacillaceae</taxon>
        <taxon>Neobacillus</taxon>
    </lineage>
</organism>
<evidence type="ECO:0000256" key="4">
    <source>
        <dbReference type="ARBA" id="ARBA00022692"/>
    </source>
</evidence>
<dbReference type="InterPro" id="IPR003688">
    <property type="entry name" value="TraG/VirD4"/>
</dbReference>
<keyword evidence="8" id="KW-1185">Reference proteome</keyword>
<comment type="similarity">
    <text evidence="2">Belongs to the VirD4/TraG family.</text>
</comment>
<accession>A0ABT0WCX4</accession>
<dbReference type="Gene3D" id="3.40.50.300">
    <property type="entry name" value="P-loop containing nucleotide triphosphate hydrolases"/>
    <property type="match status" value="1"/>
</dbReference>
<name>A0ABT0WCX4_9BACI</name>
<dbReference type="SUPFAM" id="SSF52540">
    <property type="entry name" value="P-loop containing nucleoside triphosphate hydrolases"/>
    <property type="match status" value="1"/>
</dbReference>
<evidence type="ECO:0000313" key="8">
    <source>
        <dbReference type="Proteomes" id="UP001523262"/>
    </source>
</evidence>
<dbReference type="InterPro" id="IPR051539">
    <property type="entry name" value="T4SS-coupling_protein"/>
</dbReference>
<comment type="caution">
    <text evidence="7">The sequence shown here is derived from an EMBL/GenBank/DDBJ whole genome shotgun (WGS) entry which is preliminary data.</text>
</comment>
<dbReference type="PANTHER" id="PTHR37937:SF1">
    <property type="entry name" value="CONJUGATIVE TRANSFER: DNA TRANSPORT"/>
    <property type="match status" value="1"/>
</dbReference>
<evidence type="ECO:0000256" key="2">
    <source>
        <dbReference type="ARBA" id="ARBA00008806"/>
    </source>
</evidence>
<evidence type="ECO:0000256" key="3">
    <source>
        <dbReference type="ARBA" id="ARBA00022475"/>
    </source>
</evidence>
<dbReference type="EMBL" id="JAMQCR010000001">
    <property type="protein sequence ID" value="MCM2534177.1"/>
    <property type="molecule type" value="Genomic_DNA"/>
</dbReference>
<dbReference type="InterPro" id="IPR027417">
    <property type="entry name" value="P-loop_NTPase"/>
</dbReference>
<protein>
    <submittedName>
        <fullName evidence="7">Type IV secretory system conjugative DNA transfer family protein</fullName>
    </submittedName>
</protein>
<dbReference type="NCBIfam" id="NF045973">
    <property type="entry name" value="conju_CD1115"/>
    <property type="match status" value="1"/>
</dbReference>
<sequence>MSLADLFLLSFFINFPKHKDINTITNAMKNPIELINVAKHVSLFKPLQLAAVLGVIFLSVKIYKLISGNGYKEASEYGAHGTARFSNHSEIFNDINFVKNTFNKSAKENLKNTPGLILGLIKNKPLILPEKTKIPNRNVFIVGSPGSGKTQSYILPNIIFERNRSMVISDPKGEIFEAKAKVKQQQGYEVRLINFKEMLISDRYNPIDYITKEIEAEQVANTIVINSMQGQKPDFWTKAEIALLKTLLLYVKYETPTDANLANVKRILTTHGSTPLRMDQFFSHLDPDHPAFSAYQIVRMASDKVRDSIFVSLAITLSKFDAKDVRRFTETSDFLLDDIGRKKMIVYIILPVADSTWEPLTANFFTQMFQRLYDVADKNFNRLPVQVNLLLDEFPNLGKIPGYEEILATCRSYGISSSTIVQSMGQLIDKYNKEKAEAIFNNCSLRYMLGVGDKLTAEYFSDLIGKTTIQTQSSSISKNSKGGSDSKSNQYTDRNLRTIDELTRMPRDEAILLVSGGYPIQVKKAYQHILFKGILHDDNKMSRFDYFNLTKEVPTIQANKINLAKEHKYVEKVIEKGQDIALEQPNKSIEETSNINSNLKNQNKEVTPDVIREILHSETFDEVKNMDNIKELVTVSIKETDSLIQSFDNKLLSLEEKECVIQQHEQQEEGFIIPLELDEDELILNMIPEEELLSSSLQAEFKKELSHHKDELEHLEKKEEKIPFTLDL</sequence>
<evidence type="ECO:0000256" key="6">
    <source>
        <dbReference type="ARBA" id="ARBA00023136"/>
    </source>
</evidence>
<keyword evidence="3" id="KW-1003">Cell membrane</keyword>
<dbReference type="Proteomes" id="UP001523262">
    <property type="component" value="Unassembled WGS sequence"/>
</dbReference>